<evidence type="ECO:0000313" key="2">
    <source>
        <dbReference type="EMBL" id="CAE1249402.1"/>
    </source>
</evidence>
<feature type="transmembrane region" description="Helical" evidence="1">
    <location>
        <begin position="169"/>
        <end position="186"/>
    </location>
</feature>
<dbReference type="Proteomes" id="UP000597762">
    <property type="component" value="Unassembled WGS sequence"/>
</dbReference>
<dbReference type="EMBL" id="CAHIKZ030001016">
    <property type="protein sequence ID" value="CAE1249402.1"/>
    <property type="molecule type" value="Genomic_DNA"/>
</dbReference>
<gene>
    <name evidence="2" type="ORF">SPHA_26599</name>
</gene>
<proteinExistence type="predicted"/>
<evidence type="ECO:0000256" key="1">
    <source>
        <dbReference type="SAM" id="Phobius"/>
    </source>
</evidence>
<feature type="transmembrane region" description="Helical" evidence="1">
    <location>
        <begin position="127"/>
        <end position="149"/>
    </location>
</feature>
<evidence type="ECO:0000313" key="3">
    <source>
        <dbReference type="Proteomes" id="UP000597762"/>
    </source>
</evidence>
<keyword evidence="3" id="KW-1185">Reference proteome</keyword>
<comment type="caution">
    <text evidence="2">The sequence shown here is derived from an EMBL/GenBank/DDBJ whole genome shotgun (WGS) entry which is preliminary data.</text>
</comment>
<keyword evidence="1" id="KW-1133">Transmembrane helix</keyword>
<protein>
    <submittedName>
        <fullName evidence="2">Uncharacterized protein</fullName>
    </submittedName>
</protein>
<dbReference type="AlphaFoldDB" id="A0A812BW73"/>
<feature type="transmembrane region" description="Helical" evidence="1">
    <location>
        <begin position="29"/>
        <end position="50"/>
    </location>
</feature>
<name>A0A812BW73_ACAPH</name>
<feature type="transmembrane region" description="Helical" evidence="1">
    <location>
        <begin position="93"/>
        <end position="115"/>
    </location>
</feature>
<reference evidence="2" key="1">
    <citation type="submission" date="2021-01" db="EMBL/GenBank/DDBJ databases">
        <authorList>
            <person name="Li R."/>
            <person name="Bekaert M."/>
        </authorList>
    </citation>
    <scope>NUCLEOTIDE SEQUENCE</scope>
    <source>
        <strain evidence="2">Farmed</strain>
    </source>
</reference>
<accession>A0A812BW73</accession>
<keyword evidence="1" id="KW-0472">Membrane</keyword>
<feature type="transmembrane region" description="Helical" evidence="1">
    <location>
        <begin position="62"/>
        <end position="81"/>
    </location>
</feature>
<organism evidence="2 3">
    <name type="scientific">Acanthosepion pharaonis</name>
    <name type="common">Pharaoh cuttlefish</name>
    <name type="synonym">Sepia pharaonis</name>
    <dbReference type="NCBI Taxonomy" id="158019"/>
    <lineage>
        <taxon>Eukaryota</taxon>
        <taxon>Metazoa</taxon>
        <taxon>Spiralia</taxon>
        <taxon>Lophotrochozoa</taxon>
        <taxon>Mollusca</taxon>
        <taxon>Cephalopoda</taxon>
        <taxon>Coleoidea</taxon>
        <taxon>Decapodiformes</taxon>
        <taxon>Sepiida</taxon>
        <taxon>Sepiina</taxon>
        <taxon>Sepiidae</taxon>
        <taxon>Acanthosepion</taxon>
    </lineage>
</organism>
<sequence>MHLHTPLCFTPLSHLSHYLPLPILSPYRYLFLLFLSFSFSSISCFTLQTYNFFHSFLLSSLFFVRTLSLSFILFKTLYSLFSFHSPYHLLLPSFLFTLPIICFFLLFFSLSLSSASSFFSFHSPYHLLLPSFLFTLPIICFFLLFFSLSLSSSSFFSFHSPYHLLLPSFLFYSFHLLSFVFILFFIRNFPMEKKNYTVANFHWSILLKSITHNSPRYGQY</sequence>
<keyword evidence="1" id="KW-0812">Transmembrane</keyword>